<organism evidence="3 4">
    <name type="scientific">Parachaetomium inaequale</name>
    <dbReference type="NCBI Taxonomy" id="2588326"/>
    <lineage>
        <taxon>Eukaryota</taxon>
        <taxon>Fungi</taxon>
        <taxon>Dikarya</taxon>
        <taxon>Ascomycota</taxon>
        <taxon>Pezizomycotina</taxon>
        <taxon>Sordariomycetes</taxon>
        <taxon>Sordariomycetidae</taxon>
        <taxon>Sordariales</taxon>
        <taxon>Chaetomiaceae</taxon>
        <taxon>Parachaetomium</taxon>
    </lineage>
</organism>
<dbReference type="InterPro" id="IPR000627">
    <property type="entry name" value="Intradiol_dOase_C"/>
</dbReference>
<keyword evidence="4" id="KW-1185">Reference proteome</keyword>
<sequence>MVRSTFTVLLAAMGLGLIAQAHPGEKHDRRAALHEANMRHAFADINFQVLNKCDVGSETQARKERAMKRRFETFQKLRAERSISDDKPYLHRRDTAQFTKWASTSHDRTGTLDFTTDTPHADIFDANSTCILTPDNIIGPYYVLGEQIRSNVVENLQGVPLHLEIQFVDVNTCTPTPSLFIDIWQCNAAGVYSGVSAAGQGGLKTTFLRGVQKTDADGVVEFDTLFPGHYQGRATHQHITVHVGAKELPNNTYTGGTVTHISQLFFDQALVDAVEKTAPYSANRVARTPNSRDGYTGYAASAAYDPFPQYVLLDAGDLSKGIFMWLEVGFNPRVNYNDYAAVAAVVGPNGGVDNPGFNIGKGITPPPTHG</sequence>
<comment type="caution">
    <text evidence="3">The sequence shown here is derived from an EMBL/GenBank/DDBJ whole genome shotgun (WGS) entry which is preliminary data.</text>
</comment>
<dbReference type="EMBL" id="MU854437">
    <property type="protein sequence ID" value="KAK4038186.1"/>
    <property type="molecule type" value="Genomic_DNA"/>
</dbReference>
<proteinExistence type="predicted"/>
<evidence type="ECO:0000313" key="3">
    <source>
        <dbReference type="EMBL" id="KAK4038186.1"/>
    </source>
</evidence>
<dbReference type="GO" id="GO:0008199">
    <property type="term" value="F:ferric iron binding"/>
    <property type="evidence" value="ECO:0007669"/>
    <property type="project" value="InterPro"/>
</dbReference>
<keyword evidence="3" id="KW-0223">Dioxygenase</keyword>
<dbReference type="Pfam" id="PF00775">
    <property type="entry name" value="Dioxygenase_C"/>
    <property type="match status" value="1"/>
</dbReference>
<dbReference type="Gene3D" id="2.60.130.10">
    <property type="entry name" value="Aromatic compound dioxygenase"/>
    <property type="match status" value="1"/>
</dbReference>
<evidence type="ECO:0000313" key="4">
    <source>
        <dbReference type="Proteomes" id="UP001303115"/>
    </source>
</evidence>
<dbReference type="CDD" id="cd03457">
    <property type="entry name" value="intradiol_dioxygenase_like"/>
    <property type="match status" value="1"/>
</dbReference>
<keyword evidence="3" id="KW-0560">Oxidoreductase</keyword>
<feature type="chain" id="PRO_5043055185" evidence="1">
    <location>
        <begin position="22"/>
        <end position="370"/>
    </location>
</feature>
<dbReference type="PANTHER" id="PTHR34315">
    <property type="match status" value="1"/>
</dbReference>
<protein>
    <submittedName>
        <fullName evidence="3">Intradiol ring-cleavage dioxygenase</fullName>
    </submittedName>
</protein>
<dbReference type="PANTHER" id="PTHR34315:SF2">
    <property type="entry name" value="ANCHORED DIOXYGENASE, PUTATIVE (AFU_ORTHOLOGUE AFUA_3G01800)-RELATED"/>
    <property type="match status" value="1"/>
</dbReference>
<gene>
    <name evidence="3" type="ORF">C8A01DRAFT_17716</name>
</gene>
<name>A0AAN6PC56_9PEZI</name>
<evidence type="ECO:0000256" key="1">
    <source>
        <dbReference type="SAM" id="SignalP"/>
    </source>
</evidence>
<keyword evidence="1" id="KW-0732">Signal</keyword>
<reference evidence="4" key="1">
    <citation type="journal article" date="2023" name="Mol. Phylogenet. Evol.">
        <title>Genome-scale phylogeny and comparative genomics of the fungal order Sordariales.</title>
        <authorList>
            <person name="Hensen N."/>
            <person name="Bonometti L."/>
            <person name="Westerberg I."/>
            <person name="Brannstrom I.O."/>
            <person name="Guillou S."/>
            <person name="Cros-Aarteil S."/>
            <person name="Calhoun S."/>
            <person name="Haridas S."/>
            <person name="Kuo A."/>
            <person name="Mondo S."/>
            <person name="Pangilinan J."/>
            <person name="Riley R."/>
            <person name="LaButti K."/>
            <person name="Andreopoulos B."/>
            <person name="Lipzen A."/>
            <person name="Chen C."/>
            <person name="Yan M."/>
            <person name="Daum C."/>
            <person name="Ng V."/>
            <person name="Clum A."/>
            <person name="Steindorff A."/>
            <person name="Ohm R.A."/>
            <person name="Martin F."/>
            <person name="Silar P."/>
            <person name="Natvig D.O."/>
            <person name="Lalanne C."/>
            <person name="Gautier V."/>
            <person name="Ament-Velasquez S.L."/>
            <person name="Kruys A."/>
            <person name="Hutchinson M.I."/>
            <person name="Powell A.J."/>
            <person name="Barry K."/>
            <person name="Miller A.N."/>
            <person name="Grigoriev I.V."/>
            <person name="Debuchy R."/>
            <person name="Gladieux P."/>
            <person name="Hiltunen Thoren M."/>
            <person name="Johannesson H."/>
        </authorList>
    </citation>
    <scope>NUCLEOTIDE SEQUENCE [LARGE SCALE GENOMIC DNA]</scope>
    <source>
        <strain evidence="4">CBS 284.82</strain>
    </source>
</reference>
<feature type="signal peptide" evidence="1">
    <location>
        <begin position="1"/>
        <end position="21"/>
    </location>
</feature>
<dbReference type="Proteomes" id="UP001303115">
    <property type="component" value="Unassembled WGS sequence"/>
</dbReference>
<evidence type="ECO:0000259" key="2">
    <source>
        <dbReference type="Pfam" id="PF00775"/>
    </source>
</evidence>
<accession>A0AAN6PC56</accession>
<dbReference type="AlphaFoldDB" id="A0AAN6PC56"/>
<dbReference type="InterPro" id="IPR015889">
    <property type="entry name" value="Intradiol_dOase_core"/>
</dbReference>
<dbReference type="SUPFAM" id="SSF49482">
    <property type="entry name" value="Aromatic compound dioxygenase"/>
    <property type="match status" value="1"/>
</dbReference>
<dbReference type="GO" id="GO:0016702">
    <property type="term" value="F:oxidoreductase activity, acting on single donors with incorporation of molecular oxygen, incorporation of two atoms of oxygen"/>
    <property type="evidence" value="ECO:0007669"/>
    <property type="project" value="InterPro"/>
</dbReference>
<feature type="domain" description="Intradiol ring-cleavage dioxygenases" evidence="2">
    <location>
        <begin position="139"/>
        <end position="234"/>
    </location>
</feature>